<protein>
    <submittedName>
        <fullName evidence="2">M61 family metallopeptidase</fullName>
    </submittedName>
</protein>
<dbReference type="SUPFAM" id="SSF50156">
    <property type="entry name" value="PDZ domain-like"/>
    <property type="match status" value="1"/>
</dbReference>
<dbReference type="InterPro" id="IPR001478">
    <property type="entry name" value="PDZ"/>
</dbReference>
<gene>
    <name evidence="2" type="ORF">H5985_07660</name>
</gene>
<dbReference type="Gene3D" id="1.10.390.10">
    <property type="entry name" value="Neutral Protease Domain 2"/>
    <property type="match status" value="1"/>
</dbReference>
<keyword evidence="3" id="KW-1185">Reference proteome</keyword>
<dbReference type="Gene3D" id="2.60.40.3650">
    <property type="match status" value="1"/>
</dbReference>
<dbReference type="InterPro" id="IPR040756">
    <property type="entry name" value="Peptidase_M61_N"/>
</dbReference>
<dbReference type="Proteomes" id="UP000777002">
    <property type="component" value="Unassembled WGS sequence"/>
</dbReference>
<dbReference type="InterPro" id="IPR027268">
    <property type="entry name" value="Peptidase_M4/M1_CTD_sf"/>
</dbReference>
<dbReference type="EMBL" id="JACJKX010000014">
    <property type="protein sequence ID" value="MBM6929141.1"/>
    <property type="molecule type" value="Genomic_DNA"/>
</dbReference>
<comment type="caution">
    <text evidence="2">The sequence shown here is derived from an EMBL/GenBank/DDBJ whole genome shotgun (WGS) entry which is preliminary data.</text>
</comment>
<name>A0ABS2GWM8_9BURK</name>
<feature type="domain" description="PDZ" evidence="1">
    <location>
        <begin position="482"/>
        <end position="550"/>
    </location>
</feature>
<accession>A0ABS2GWM8</accession>
<dbReference type="InterPro" id="IPR036034">
    <property type="entry name" value="PDZ_sf"/>
</dbReference>
<dbReference type="RefSeq" id="WP_205050727.1">
    <property type="nucleotide sequence ID" value="NZ_JACJKX010000014.1"/>
</dbReference>
<dbReference type="SUPFAM" id="SSF55486">
    <property type="entry name" value="Metalloproteases ('zincins'), catalytic domain"/>
    <property type="match status" value="1"/>
</dbReference>
<evidence type="ECO:0000313" key="2">
    <source>
        <dbReference type="EMBL" id="MBM6929141.1"/>
    </source>
</evidence>
<dbReference type="Gene3D" id="2.30.42.10">
    <property type="match status" value="1"/>
</dbReference>
<dbReference type="InterPro" id="IPR024191">
    <property type="entry name" value="Peptidase_M61"/>
</dbReference>
<evidence type="ECO:0000313" key="3">
    <source>
        <dbReference type="Proteomes" id="UP000777002"/>
    </source>
</evidence>
<proteinExistence type="predicted"/>
<dbReference type="Pfam" id="PF17899">
    <property type="entry name" value="Peptidase_M61_N"/>
    <property type="match status" value="1"/>
</dbReference>
<organism evidence="2 3">
    <name type="scientific">Parasutterella secunda</name>
    <dbReference type="NCBI Taxonomy" id="626947"/>
    <lineage>
        <taxon>Bacteria</taxon>
        <taxon>Pseudomonadati</taxon>
        <taxon>Pseudomonadota</taxon>
        <taxon>Betaproteobacteria</taxon>
        <taxon>Burkholderiales</taxon>
        <taxon>Sutterellaceae</taxon>
        <taxon>Parasutterella</taxon>
    </lineage>
</organism>
<evidence type="ECO:0000259" key="1">
    <source>
        <dbReference type="SMART" id="SM00228"/>
    </source>
</evidence>
<dbReference type="InterPro" id="IPR007963">
    <property type="entry name" value="Peptidase_M61_catalytic"/>
</dbReference>
<reference evidence="2 3" key="1">
    <citation type="journal article" date="2021" name="Sci. Rep.">
        <title>The distribution of antibiotic resistance genes in chicken gut microbiota commensals.</title>
        <authorList>
            <person name="Juricova H."/>
            <person name="Matiasovicova J."/>
            <person name="Kubasova T."/>
            <person name="Cejkova D."/>
            <person name="Rychlik I."/>
        </authorList>
    </citation>
    <scope>NUCLEOTIDE SEQUENCE [LARGE SCALE GENOMIC DNA]</scope>
    <source>
        <strain evidence="2 3">An562</strain>
    </source>
</reference>
<sequence length="577" mass="66009">MLRYTIELKPQAGTFLVDFELNAQDELLLRLPAWLPGSYMIRDMAAEIQSLEIVCGQEKLHDTKIDKSTWRVFIGEQSKSIHVRYEVFAQDTSVRRAYLDNERAFLTFSSLCLYPVGREEEPIELKIKKPADHPDWAVATALQPVRSNSQAFGIYRAADYDELIDSPMEIGLWQCIEFKAYGVPHRIILSGKVPPFDRTRLREDVKKCVETVIAFFEPQSHQAPFSSYMFFLNLAENLYGGLEHRNSCALEASFYDLPLAGNKNGSKNYARLLELFTHEYFHAWWVKRVKPAVFIPYDLTSETYTDLLWVFEGFTSYYDALLTARSQAVDADTYLKSLAATLNRHLGGTAKKRQSLAQSSYEAWTKYYKVRTNRSRSVTSYYDKGALVALALNARIIEKTRGKKSLDDVLRFAWEQYKEAGDDYAGLDEEVIAELIYDATGVDVSKELDRWVYGLEEPDYKKALKTLGISCECKDSDKPEQCILGAKLIGSDQLTVTQLEEDGAAEKAGVCVGDELVALDAIKIRKNNLDQLLSRYRDQKCVDLHVFRNGLLKKLSLNPKKDPILQYELRWRAKVRL</sequence>
<dbReference type="SMART" id="SM00228">
    <property type="entry name" value="PDZ"/>
    <property type="match status" value="1"/>
</dbReference>
<dbReference type="PIRSF" id="PIRSF016493">
    <property type="entry name" value="Glycyl_aminpptds"/>
    <property type="match status" value="1"/>
</dbReference>
<dbReference type="Pfam" id="PF05299">
    <property type="entry name" value="Peptidase_M61"/>
    <property type="match status" value="1"/>
</dbReference>